<dbReference type="SMART" id="SM00186">
    <property type="entry name" value="FBG"/>
    <property type="match status" value="1"/>
</dbReference>
<evidence type="ECO:0000313" key="9">
    <source>
        <dbReference type="EMBL" id="CAF1387039.1"/>
    </source>
</evidence>
<accession>A0A815JV18</accession>
<dbReference type="PANTHER" id="PTHR47221:SF6">
    <property type="entry name" value="FIBRINOGEN ALPHA CHAIN"/>
    <property type="match status" value="1"/>
</dbReference>
<keyword evidence="6" id="KW-0325">Glycoprotein</keyword>
<keyword evidence="7" id="KW-0812">Transmembrane</keyword>
<dbReference type="EMBL" id="CAJNOR010003184">
    <property type="protein sequence ID" value="CAF1387039.1"/>
    <property type="molecule type" value="Genomic_DNA"/>
</dbReference>
<dbReference type="PROSITE" id="PS51406">
    <property type="entry name" value="FIBRINOGEN_C_2"/>
    <property type="match status" value="1"/>
</dbReference>
<comment type="caution">
    <text evidence="9">The sequence shown here is derived from an EMBL/GenBank/DDBJ whole genome shotgun (WGS) entry which is preliminary data.</text>
</comment>
<dbReference type="InterPro" id="IPR014716">
    <property type="entry name" value="Fibrinogen_a/b/g_C_1"/>
</dbReference>
<protein>
    <recommendedName>
        <fullName evidence="8">Fibrinogen C-terminal domain-containing protein</fullName>
    </recommendedName>
</protein>
<proteinExistence type="predicted"/>
<keyword evidence="4" id="KW-0175">Coiled coil</keyword>
<comment type="subcellular location">
    <subcellularLocation>
        <location evidence="1">Secreted</location>
    </subcellularLocation>
</comment>
<dbReference type="Gene3D" id="3.90.215.10">
    <property type="entry name" value="Gamma Fibrinogen, chain A, domain 1"/>
    <property type="match status" value="1"/>
</dbReference>
<keyword evidence="7" id="KW-0472">Membrane</keyword>
<evidence type="ECO:0000256" key="2">
    <source>
        <dbReference type="ARBA" id="ARBA00022525"/>
    </source>
</evidence>
<name>A0A815JV18_ADIRI</name>
<dbReference type="Pfam" id="PF00147">
    <property type="entry name" value="Fibrinogen_C"/>
    <property type="match status" value="1"/>
</dbReference>
<dbReference type="SUPFAM" id="SSF56496">
    <property type="entry name" value="Fibrinogen C-terminal domain-like"/>
    <property type="match status" value="1"/>
</dbReference>
<sequence>MFKEPRVKRTDLDSPKSNCDFQIIPNRSEMLPTTTTATASITSKPNHTTIPLLNVQKLTRMPSNLTIERCCFLLIHVLFYAIILTIVYIRLERFTDKQEKMLLQFRLNDNLTLHQELHRHLLNYNHSHSENNVDCSHQLPPHPRRNRTTRCLQIRVGLTELIENIFCPNDEYPQWLIIQNRETNSIDFNRTWIEYRRGFGNTRNRTDFWIGNENLHWLSTTYACRLKIELTDWYNETRTATYEMFRIANQQDGYRIQIAEYHGDIESSNKIDSFSRWHHNARFSTYDHYATNTNCPQKHGGGGWWYHSGVECAHVQLNGHFATHSDGLVPFNTGILWIGWKGDRHYSFQRVNMAIQTKSKQPRPLYRS</sequence>
<feature type="domain" description="Fibrinogen C-terminal" evidence="8">
    <location>
        <begin position="126"/>
        <end position="359"/>
    </location>
</feature>
<evidence type="ECO:0000256" key="3">
    <source>
        <dbReference type="ARBA" id="ARBA00022729"/>
    </source>
</evidence>
<evidence type="ECO:0000259" key="8">
    <source>
        <dbReference type="PROSITE" id="PS51406"/>
    </source>
</evidence>
<keyword evidence="10" id="KW-1185">Reference proteome</keyword>
<feature type="transmembrane region" description="Helical" evidence="7">
    <location>
        <begin position="70"/>
        <end position="91"/>
    </location>
</feature>
<dbReference type="Proteomes" id="UP000663828">
    <property type="component" value="Unassembled WGS sequence"/>
</dbReference>
<dbReference type="InterPro" id="IPR002181">
    <property type="entry name" value="Fibrinogen_a/b/g_C_dom"/>
</dbReference>
<evidence type="ECO:0000313" key="10">
    <source>
        <dbReference type="Proteomes" id="UP000663828"/>
    </source>
</evidence>
<dbReference type="GO" id="GO:0005576">
    <property type="term" value="C:extracellular region"/>
    <property type="evidence" value="ECO:0007669"/>
    <property type="project" value="UniProtKB-SubCell"/>
</dbReference>
<dbReference type="InterPro" id="IPR036056">
    <property type="entry name" value="Fibrinogen-like_C"/>
</dbReference>
<organism evidence="9 10">
    <name type="scientific">Adineta ricciae</name>
    <name type="common">Rotifer</name>
    <dbReference type="NCBI Taxonomy" id="249248"/>
    <lineage>
        <taxon>Eukaryota</taxon>
        <taxon>Metazoa</taxon>
        <taxon>Spiralia</taxon>
        <taxon>Gnathifera</taxon>
        <taxon>Rotifera</taxon>
        <taxon>Eurotatoria</taxon>
        <taxon>Bdelloidea</taxon>
        <taxon>Adinetida</taxon>
        <taxon>Adinetidae</taxon>
        <taxon>Adineta</taxon>
    </lineage>
</organism>
<dbReference type="InterPro" id="IPR037579">
    <property type="entry name" value="FIB_ANG-like"/>
</dbReference>
<keyword evidence="5" id="KW-1015">Disulfide bond</keyword>
<keyword evidence="7" id="KW-1133">Transmembrane helix</keyword>
<evidence type="ECO:0000256" key="1">
    <source>
        <dbReference type="ARBA" id="ARBA00004613"/>
    </source>
</evidence>
<dbReference type="AlphaFoldDB" id="A0A815JV18"/>
<gene>
    <name evidence="9" type="ORF">XAT740_LOCUS33395</name>
</gene>
<keyword evidence="3" id="KW-0732">Signal</keyword>
<dbReference type="PANTHER" id="PTHR47221">
    <property type="entry name" value="FIBRINOGEN ALPHA CHAIN"/>
    <property type="match status" value="1"/>
</dbReference>
<evidence type="ECO:0000256" key="5">
    <source>
        <dbReference type="ARBA" id="ARBA00023157"/>
    </source>
</evidence>
<evidence type="ECO:0000256" key="6">
    <source>
        <dbReference type="ARBA" id="ARBA00023180"/>
    </source>
</evidence>
<evidence type="ECO:0000256" key="4">
    <source>
        <dbReference type="ARBA" id="ARBA00023054"/>
    </source>
</evidence>
<keyword evidence="2" id="KW-0964">Secreted</keyword>
<evidence type="ECO:0000256" key="7">
    <source>
        <dbReference type="SAM" id="Phobius"/>
    </source>
</evidence>
<reference evidence="9" key="1">
    <citation type="submission" date="2021-02" db="EMBL/GenBank/DDBJ databases">
        <authorList>
            <person name="Nowell W R."/>
        </authorList>
    </citation>
    <scope>NUCLEOTIDE SEQUENCE</scope>
</reference>